<evidence type="ECO:0000313" key="8">
    <source>
        <dbReference type="Proteomes" id="UP000000739"/>
    </source>
</evidence>
<feature type="transmembrane region" description="Helical" evidence="5">
    <location>
        <begin position="239"/>
        <end position="258"/>
    </location>
</feature>
<dbReference type="Pfam" id="PF04932">
    <property type="entry name" value="Wzy_C"/>
    <property type="match status" value="1"/>
</dbReference>
<keyword evidence="4 5" id="KW-0472">Membrane</keyword>
<feature type="transmembrane region" description="Helical" evidence="5">
    <location>
        <begin position="119"/>
        <end position="140"/>
    </location>
</feature>
<comment type="subcellular location">
    <subcellularLocation>
        <location evidence="1">Membrane</location>
        <topology evidence="1">Multi-pass membrane protein</topology>
    </subcellularLocation>
</comment>
<feature type="transmembrane region" description="Helical" evidence="5">
    <location>
        <begin position="325"/>
        <end position="346"/>
    </location>
</feature>
<evidence type="ECO:0000256" key="4">
    <source>
        <dbReference type="ARBA" id="ARBA00023136"/>
    </source>
</evidence>
<keyword evidence="2 5" id="KW-0812">Transmembrane</keyword>
<feature type="transmembrane region" description="Helical" evidence="5">
    <location>
        <begin position="89"/>
        <end position="107"/>
    </location>
</feature>
<dbReference type="InterPro" id="IPR051533">
    <property type="entry name" value="WaaL-like"/>
</dbReference>
<evidence type="ECO:0000313" key="7">
    <source>
        <dbReference type="EMBL" id="ACL02068.1"/>
    </source>
</evidence>
<proteinExistence type="predicted"/>
<dbReference type="RefSeq" id="WP_012609508.1">
    <property type="nucleotide sequence ID" value="NC_011768.1"/>
</dbReference>
<feature type="domain" description="O-antigen ligase-related" evidence="6">
    <location>
        <begin position="196"/>
        <end position="341"/>
    </location>
</feature>
<name>B8FGY0_DESAL</name>
<evidence type="ECO:0000256" key="2">
    <source>
        <dbReference type="ARBA" id="ARBA00022692"/>
    </source>
</evidence>
<feature type="transmembrane region" description="Helical" evidence="5">
    <location>
        <begin position="190"/>
        <end position="205"/>
    </location>
</feature>
<feature type="transmembrane region" description="Helical" evidence="5">
    <location>
        <begin position="36"/>
        <end position="53"/>
    </location>
</feature>
<sequence>MDALREKFENGCDFVCLWAGALVPVGIVIGNVGFEAFVALAGAAWILRSIVARDKTMERVADNPLTAPWMFWFGAILISLMVNGAGSKGIMHDIAFVRFFLFGLAMLDVSNRRPVGPYLIAGLAAGVLFAAFNTILAYTIGVDMFARSLERYTGKLKEAARYSGLCAYACVFFAGWALGDKNILQNKKRAAILLLIAAIAFGQIVQTQVRTVVLAVLAGCVFIVFYGQGRKFGFKKVGLIAAGIFSLLGVAFYLGEWWNMESMYDRWVIWQVAVEIWKEHPVVGAGVGSFQDAFARISASGLVPPWEAPDGRVYFNVEQTHAHNLFLMIGACTGILGLAAFSWLMVRACRLIYANPKGWRNGLPAWPIVLLVIGLTGFNIYHSWYHALFAFFLVLSGAKECPNNKNAS</sequence>
<dbReference type="KEGG" id="dal:Dalk_0359"/>
<feature type="transmembrane region" description="Helical" evidence="5">
    <location>
        <begin position="358"/>
        <end position="378"/>
    </location>
</feature>
<feature type="transmembrane region" description="Helical" evidence="5">
    <location>
        <begin position="211"/>
        <end position="227"/>
    </location>
</feature>
<feature type="transmembrane region" description="Helical" evidence="5">
    <location>
        <begin position="160"/>
        <end position="178"/>
    </location>
</feature>
<dbReference type="EMBL" id="CP001322">
    <property type="protein sequence ID" value="ACL02068.1"/>
    <property type="molecule type" value="Genomic_DNA"/>
</dbReference>
<reference evidence="7 8" key="1">
    <citation type="journal article" date="2012" name="Environ. Microbiol.">
        <title>The genome sequence of Desulfatibacillum alkenivorans AK-01: a blueprint for anaerobic alkane oxidation.</title>
        <authorList>
            <person name="Callaghan A.V."/>
            <person name="Morris B.E."/>
            <person name="Pereira I.A."/>
            <person name="McInerney M.J."/>
            <person name="Austin R.N."/>
            <person name="Groves J.T."/>
            <person name="Kukor J.J."/>
            <person name="Suflita J.M."/>
            <person name="Young L.Y."/>
            <person name="Zylstra G.J."/>
            <person name="Wawrik B."/>
        </authorList>
    </citation>
    <scope>NUCLEOTIDE SEQUENCE [LARGE SCALE GENOMIC DNA]</scope>
    <source>
        <strain evidence="7 8">AK-01</strain>
    </source>
</reference>
<evidence type="ECO:0000259" key="6">
    <source>
        <dbReference type="Pfam" id="PF04932"/>
    </source>
</evidence>
<evidence type="ECO:0000256" key="1">
    <source>
        <dbReference type="ARBA" id="ARBA00004141"/>
    </source>
</evidence>
<dbReference type="GO" id="GO:0016020">
    <property type="term" value="C:membrane"/>
    <property type="evidence" value="ECO:0007669"/>
    <property type="project" value="UniProtKB-SubCell"/>
</dbReference>
<gene>
    <name evidence="7" type="ordered locus">Dalk_0359</name>
</gene>
<dbReference type="InterPro" id="IPR007016">
    <property type="entry name" value="O-antigen_ligase-rel_domated"/>
</dbReference>
<accession>B8FGY0</accession>
<keyword evidence="8" id="KW-1185">Reference proteome</keyword>
<dbReference type="PANTHER" id="PTHR37422:SF13">
    <property type="entry name" value="LIPOPOLYSACCHARIDE BIOSYNTHESIS PROTEIN PA4999-RELATED"/>
    <property type="match status" value="1"/>
</dbReference>
<dbReference type="eggNOG" id="COG3307">
    <property type="taxonomic scope" value="Bacteria"/>
</dbReference>
<organism evidence="7 8">
    <name type="scientific">Desulfatibacillum aliphaticivorans</name>
    <dbReference type="NCBI Taxonomy" id="218208"/>
    <lineage>
        <taxon>Bacteria</taxon>
        <taxon>Pseudomonadati</taxon>
        <taxon>Thermodesulfobacteriota</taxon>
        <taxon>Desulfobacteria</taxon>
        <taxon>Desulfobacterales</taxon>
        <taxon>Desulfatibacillaceae</taxon>
        <taxon>Desulfatibacillum</taxon>
    </lineage>
</organism>
<keyword evidence="3 5" id="KW-1133">Transmembrane helix</keyword>
<evidence type="ECO:0000256" key="5">
    <source>
        <dbReference type="SAM" id="Phobius"/>
    </source>
</evidence>
<dbReference type="Proteomes" id="UP000000739">
    <property type="component" value="Chromosome"/>
</dbReference>
<dbReference type="HOGENOM" id="CLU_673910_0_0_7"/>
<dbReference type="PANTHER" id="PTHR37422">
    <property type="entry name" value="TEICHURONIC ACID BIOSYNTHESIS PROTEIN TUAE"/>
    <property type="match status" value="1"/>
</dbReference>
<dbReference type="AlphaFoldDB" id="B8FGY0"/>
<protein>
    <submittedName>
        <fullName evidence="7">O-antigen polymerase</fullName>
    </submittedName>
</protein>
<evidence type="ECO:0000256" key="3">
    <source>
        <dbReference type="ARBA" id="ARBA00022989"/>
    </source>
</evidence>
<feature type="transmembrane region" description="Helical" evidence="5">
    <location>
        <begin position="65"/>
        <end position="83"/>
    </location>
</feature>